<evidence type="ECO:0000256" key="1">
    <source>
        <dbReference type="ARBA" id="ARBA00004127"/>
    </source>
</evidence>
<feature type="transmembrane region" description="Helical" evidence="10">
    <location>
        <begin position="262"/>
        <end position="282"/>
    </location>
</feature>
<dbReference type="PANTHER" id="PTHR22883">
    <property type="entry name" value="ZINC FINGER DHHC DOMAIN CONTAINING PROTEIN"/>
    <property type="match status" value="1"/>
</dbReference>
<reference evidence="12" key="1">
    <citation type="journal article" date="2020" name="bioRxiv">
        <title>Comparative genomics of Chlamydomonas.</title>
        <authorList>
            <person name="Craig R.J."/>
            <person name="Hasan A.R."/>
            <person name="Ness R.W."/>
            <person name="Keightley P.D."/>
        </authorList>
    </citation>
    <scope>NUCLEOTIDE SEQUENCE</scope>
    <source>
        <strain evidence="12">CCAP 11/173</strain>
    </source>
</reference>
<name>A0A836B639_9CHLO</name>
<keyword evidence="4 10" id="KW-0812">Transmembrane</keyword>
<keyword evidence="13" id="KW-1185">Reference proteome</keyword>
<evidence type="ECO:0000256" key="2">
    <source>
        <dbReference type="ARBA" id="ARBA00008574"/>
    </source>
</evidence>
<dbReference type="PROSITE" id="PS50216">
    <property type="entry name" value="DHHC"/>
    <property type="match status" value="1"/>
</dbReference>
<dbReference type="AlphaFoldDB" id="A0A836B639"/>
<evidence type="ECO:0000256" key="9">
    <source>
        <dbReference type="ARBA" id="ARBA00023315"/>
    </source>
</evidence>
<sequence length="388" mass="41403">MRAARGLAVCGVDVKVIFWVGAHLLLPLLLAYCDLDVRRTFTVALALAPVAASPPTATATTTAASTAMKETTGDGAQVIGAGSVGDGGGNSAAAAELQLGCPGGAWMCAERWQVAAFFGLLAAALALFHSLYASDPGWITAASPAPATEPGASACQQCGEVPSTRSHHDKHTGSCVHKHDHHCWFLSATIGDLNHARFYVLLLTEAVLLLWMEAHVIEVWDRCHLLRPRLLRLLDAWQGRPQAPLLGQLPCPAVPGAPGLAVAWALGMFGAVWLALVGYLLLLHTYLAATGQTTLELLKAHRLPYLMRAYAALQPHQLVAGRPPSVLDAAGKGVSLAAIARQHLGGTPPPRPFDEGLLRNLYIFFLAPKPYPYRQMHEKREAGDVEMR</sequence>
<keyword evidence="9 10" id="KW-0012">Acyltransferase</keyword>
<dbReference type="GO" id="GO:0019706">
    <property type="term" value="F:protein-cysteine S-palmitoyltransferase activity"/>
    <property type="evidence" value="ECO:0007669"/>
    <property type="project" value="UniProtKB-EC"/>
</dbReference>
<keyword evidence="5 10" id="KW-1133">Transmembrane helix</keyword>
<feature type="domain" description="Palmitoyltransferase DHHC" evidence="11">
    <location>
        <begin position="152"/>
        <end position="299"/>
    </location>
</feature>
<dbReference type="Proteomes" id="UP000613740">
    <property type="component" value="Unassembled WGS sequence"/>
</dbReference>
<organism evidence="12 13">
    <name type="scientific">Chlamydomonas schloesseri</name>
    <dbReference type="NCBI Taxonomy" id="2026947"/>
    <lineage>
        <taxon>Eukaryota</taxon>
        <taxon>Viridiplantae</taxon>
        <taxon>Chlorophyta</taxon>
        <taxon>core chlorophytes</taxon>
        <taxon>Chlorophyceae</taxon>
        <taxon>CS clade</taxon>
        <taxon>Chlamydomonadales</taxon>
        <taxon>Chlamydomonadaceae</taxon>
        <taxon>Chlamydomonas</taxon>
    </lineage>
</organism>
<evidence type="ECO:0000259" key="11">
    <source>
        <dbReference type="Pfam" id="PF01529"/>
    </source>
</evidence>
<dbReference type="GO" id="GO:0005783">
    <property type="term" value="C:endoplasmic reticulum"/>
    <property type="evidence" value="ECO:0007669"/>
    <property type="project" value="TreeGrafter"/>
</dbReference>
<comment type="catalytic activity">
    <reaction evidence="10">
        <text>L-cysteinyl-[protein] + hexadecanoyl-CoA = S-hexadecanoyl-L-cysteinyl-[protein] + CoA</text>
        <dbReference type="Rhea" id="RHEA:36683"/>
        <dbReference type="Rhea" id="RHEA-COMP:10131"/>
        <dbReference type="Rhea" id="RHEA-COMP:11032"/>
        <dbReference type="ChEBI" id="CHEBI:29950"/>
        <dbReference type="ChEBI" id="CHEBI:57287"/>
        <dbReference type="ChEBI" id="CHEBI:57379"/>
        <dbReference type="ChEBI" id="CHEBI:74151"/>
        <dbReference type="EC" id="2.3.1.225"/>
    </reaction>
</comment>
<dbReference type="InterPro" id="IPR001594">
    <property type="entry name" value="Palmitoyltrfase_DHHC"/>
</dbReference>
<comment type="similarity">
    <text evidence="2 10">Belongs to the DHHC palmitoyltransferase family.</text>
</comment>
<feature type="transmembrane region" description="Helical" evidence="10">
    <location>
        <begin position="114"/>
        <end position="132"/>
    </location>
</feature>
<dbReference type="PANTHER" id="PTHR22883:SF301">
    <property type="entry name" value="PALMITOYLTRANSFERASE ZDHHC12"/>
    <property type="match status" value="1"/>
</dbReference>
<evidence type="ECO:0000256" key="6">
    <source>
        <dbReference type="ARBA" id="ARBA00023136"/>
    </source>
</evidence>
<protein>
    <recommendedName>
        <fullName evidence="10">S-acyltransferase</fullName>
        <ecNumber evidence="10">2.3.1.225</ecNumber>
    </recommendedName>
    <alternativeName>
        <fullName evidence="10">Palmitoyltransferase</fullName>
    </alternativeName>
</protein>
<comment type="subcellular location">
    <subcellularLocation>
        <location evidence="1">Endomembrane system</location>
        <topology evidence="1">Multi-pass membrane protein</topology>
    </subcellularLocation>
</comment>
<keyword evidence="7" id="KW-0564">Palmitate</keyword>
<dbReference type="GO" id="GO:0006612">
    <property type="term" value="P:protein targeting to membrane"/>
    <property type="evidence" value="ECO:0007669"/>
    <property type="project" value="TreeGrafter"/>
</dbReference>
<evidence type="ECO:0000256" key="4">
    <source>
        <dbReference type="ARBA" id="ARBA00022692"/>
    </source>
</evidence>
<dbReference type="Pfam" id="PF01529">
    <property type="entry name" value="DHHC"/>
    <property type="match status" value="1"/>
</dbReference>
<evidence type="ECO:0000256" key="10">
    <source>
        <dbReference type="RuleBase" id="RU079119"/>
    </source>
</evidence>
<evidence type="ECO:0000256" key="3">
    <source>
        <dbReference type="ARBA" id="ARBA00022679"/>
    </source>
</evidence>
<accession>A0A836B639</accession>
<comment type="domain">
    <text evidence="10">The DHHC domain is required for palmitoyltransferase activity.</text>
</comment>
<dbReference type="GO" id="GO:0005794">
    <property type="term" value="C:Golgi apparatus"/>
    <property type="evidence" value="ECO:0007669"/>
    <property type="project" value="TreeGrafter"/>
</dbReference>
<dbReference type="InterPro" id="IPR039859">
    <property type="entry name" value="PFA4/ZDH16/20/ERF2-like"/>
</dbReference>
<comment type="caution">
    <text evidence="12">The sequence shown here is derived from an EMBL/GenBank/DDBJ whole genome shotgun (WGS) entry which is preliminary data.</text>
</comment>
<keyword evidence="8" id="KW-0449">Lipoprotein</keyword>
<feature type="transmembrane region" description="Helical" evidence="10">
    <location>
        <begin position="16"/>
        <end position="35"/>
    </location>
</feature>
<evidence type="ECO:0000256" key="8">
    <source>
        <dbReference type="ARBA" id="ARBA00023288"/>
    </source>
</evidence>
<dbReference type="EC" id="2.3.1.225" evidence="10"/>
<evidence type="ECO:0000313" key="13">
    <source>
        <dbReference type="Proteomes" id="UP000613740"/>
    </source>
</evidence>
<keyword evidence="6 10" id="KW-0472">Membrane</keyword>
<evidence type="ECO:0000256" key="7">
    <source>
        <dbReference type="ARBA" id="ARBA00023139"/>
    </source>
</evidence>
<dbReference type="OrthoDB" id="9909019at2759"/>
<dbReference type="EMBL" id="JAEHOD010000018">
    <property type="protein sequence ID" value="KAG2448344.1"/>
    <property type="molecule type" value="Genomic_DNA"/>
</dbReference>
<proteinExistence type="inferred from homology"/>
<evidence type="ECO:0000313" key="12">
    <source>
        <dbReference type="EMBL" id="KAG2448344.1"/>
    </source>
</evidence>
<keyword evidence="3 10" id="KW-0808">Transferase</keyword>
<evidence type="ECO:0000256" key="5">
    <source>
        <dbReference type="ARBA" id="ARBA00022989"/>
    </source>
</evidence>
<gene>
    <name evidence="12" type="ORF">HYH02_006926</name>
</gene>